<dbReference type="InterPro" id="IPR007420">
    <property type="entry name" value="DUF465"/>
</dbReference>
<evidence type="ECO:0000313" key="2">
    <source>
        <dbReference type="Proteomes" id="UP000199379"/>
    </source>
</evidence>
<reference evidence="1 2" key="1">
    <citation type="submission" date="2016-10" db="EMBL/GenBank/DDBJ databases">
        <authorList>
            <person name="de Groot N.N."/>
        </authorList>
    </citation>
    <scope>NUCLEOTIDE SEQUENCE [LARGE SCALE GENOMIC DNA]</scope>
    <source>
        <strain evidence="1 2">DSM 29340</strain>
    </source>
</reference>
<keyword evidence="2" id="KW-1185">Reference proteome</keyword>
<dbReference type="Pfam" id="PF04325">
    <property type="entry name" value="DUF465"/>
    <property type="match status" value="1"/>
</dbReference>
<dbReference type="STRING" id="1227549.SAMN05444007_103156"/>
<gene>
    <name evidence="1" type="ORF">SAMN05444007_103156</name>
</gene>
<name>A0A1H6VQE6_9RHOB</name>
<dbReference type="RefSeq" id="WP_092363458.1">
    <property type="nucleotide sequence ID" value="NZ_BMGV01000003.1"/>
</dbReference>
<dbReference type="Proteomes" id="UP000199379">
    <property type="component" value="Unassembled WGS sequence"/>
</dbReference>
<sequence length="81" mass="9422">MPESPRIKLFSLKVRTATLRQRQIELKARIMEELKRPAPCSTTLQGLKRRKLRIKDDLARHEGILRTLESMGGRRQPMDVA</sequence>
<dbReference type="AlphaFoldDB" id="A0A1H6VQE6"/>
<evidence type="ECO:0008006" key="3">
    <source>
        <dbReference type="Google" id="ProtNLM"/>
    </source>
</evidence>
<accession>A0A1H6VQE6</accession>
<dbReference type="OrthoDB" id="7709596at2"/>
<evidence type="ECO:0000313" key="1">
    <source>
        <dbReference type="EMBL" id="SEJ02462.1"/>
    </source>
</evidence>
<dbReference type="EMBL" id="FNYD01000003">
    <property type="protein sequence ID" value="SEJ02462.1"/>
    <property type="molecule type" value="Genomic_DNA"/>
</dbReference>
<organism evidence="1 2">
    <name type="scientific">Cribrihabitans marinus</name>
    <dbReference type="NCBI Taxonomy" id="1227549"/>
    <lineage>
        <taxon>Bacteria</taxon>
        <taxon>Pseudomonadati</taxon>
        <taxon>Pseudomonadota</taxon>
        <taxon>Alphaproteobacteria</taxon>
        <taxon>Rhodobacterales</taxon>
        <taxon>Paracoccaceae</taxon>
        <taxon>Cribrihabitans</taxon>
    </lineage>
</organism>
<proteinExistence type="predicted"/>
<protein>
    <recommendedName>
        <fullName evidence="3">DUF465 domain-containing protein</fullName>
    </recommendedName>
</protein>